<dbReference type="PRINTS" id="PR00344">
    <property type="entry name" value="BCTRLSENSOR"/>
</dbReference>
<evidence type="ECO:0000256" key="3">
    <source>
        <dbReference type="ARBA" id="ARBA00022553"/>
    </source>
</evidence>
<evidence type="ECO:0000256" key="6">
    <source>
        <dbReference type="ARBA" id="ARBA00022777"/>
    </source>
</evidence>
<evidence type="ECO:0000313" key="13">
    <source>
        <dbReference type="EMBL" id="VIP03430.1"/>
    </source>
</evidence>
<name>A0A6C2YP82_9BACT</name>
<dbReference type="InterPro" id="IPR036890">
    <property type="entry name" value="HATPase_C_sf"/>
</dbReference>
<dbReference type="InterPro" id="IPR035965">
    <property type="entry name" value="PAS-like_dom_sf"/>
</dbReference>
<feature type="domain" description="PAS" evidence="11">
    <location>
        <begin position="300"/>
        <end position="346"/>
    </location>
</feature>
<dbReference type="SUPFAM" id="SSF55874">
    <property type="entry name" value="ATPase domain of HSP90 chaperone/DNA topoisomerase II/histidine kinase"/>
    <property type="match status" value="1"/>
</dbReference>
<evidence type="ECO:0000256" key="7">
    <source>
        <dbReference type="ARBA" id="ARBA00022840"/>
    </source>
</evidence>
<gene>
    <name evidence="13" type="ORF">GMBLW1_05300</name>
</gene>
<dbReference type="GO" id="GO:0004673">
    <property type="term" value="F:protein histidine kinase activity"/>
    <property type="evidence" value="ECO:0007669"/>
    <property type="project" value="UniProtKB-EC"/>
</dbReference>
<keyword evidence="5" id="KW-0547">Nucleotide-binding</keyword>
<dbReference type="Gene3D" id="3.30.565.10">
    <property type="entry name" value="Histidine kinase-like ATPase, C-terminal domain"/>
    <property type="match status" value="1"/>
</dbReference>
<evidence type="ECO:0000256" key="9">
    <source>
        <dbReference type="SAM" id="MobiDB-lite"/>
    </source>
</evidence>
<dbReference type="InterPro" id="IPR013767">
    <property type="entry name" value="PAS_fold"/>
</dbReference>
<dbReference type="InterPro" id="IPR013656">
    <property type="entry name" value="PAS_4"/>
</dbReference>
<dbReference type="GO" id="GO:0000160">
    <property type="term" value="P:phosphorelay signal transduction system"/>
    <property type="evidence" value="ECO:0007669"/>
    <property type="project" value="UniProtKB-KW"/>
</dbReference>
<protein>
    <recommendedName>
        <fullName evidence="2">histidine kinase</fullName>
        <ecNumber evidence="2">2.7.13.3</ecNumber>
    </recommendedName>
</protein>
<keyword evidence="7" id="KW-0067">ATP-binding</keyword>
<evidence type="ECO:0000256" key="2">
    <source>
        <dbReference type="ARBA" id="ARBA00012438"/>
    </source>
</evidence>
<feature type="compositionally biased region" description="Basic and acidic residues" evidence="9">
    <location>
        <begin position="22"/>
        <end position="32"/>
    </location>
</feature>
<dbReference type="Pfam" id="PF00989">
    <property type="entry name" value="PAS"/>
    <property type="match status" value="1"/>
</dbReference>
<dbReference type="GO" id="GO:0005524">
    <property type="term" value="F:ATP binding"/>
    <property type="evidence" value="ECO:0007669"/>
    <property type="project" value="UniProtKB-KW"/>
</dbReference>
<accession>A0A6C2YP82</accession>
<dbReference type="InterPro" id="IPR000014">
    <property type="entry name" value="PAS"/>
</dbReference>
<dbReference type="Proteomes" id="UP000464378">
    <property type="component" value="Chromosome"/>
</dbReference>
<dbReference type="NCBIfam" id="TIGR00229">
    <property type="entry name" value="sensory_box"/>
    <property type="match status" value="3"/>
</dbReference>
<dbReference type="SMART" id="SM00387">
    <property type="entry name" value="HATPase_c"/>
    <property type="match status" value="1"/>
</dbReference>
<feature type="domain" description="PAC" evidence="12">
    <location>
        <begin position="118"/>
        <end position="170"/>
    </location>
</feature>
<dbReference type="PROSITE" id="PS50113">
    <property type="entry name" value="PAC"/>
    <property type="match status" value="2"/>
</dbReference>
<dbReference type="PANTHER" id="PTHR43065">
    <property type="entry name" value="SENSOR HISTIDINE KINASE"/>
    <property type="match status" value="1"/>
</dbReference>
<keyword evidence="3" id="KW-0597">Phosphoprotein</keyword>
<dbReference type="Pfam" id="PF08448">
    <property type="entry name" value="PAS_4"/>
    <property type="match status" value="2"/>
</dbReference>
<reference evidence="13" key="1">
    <citation type="submission" date="2019-04" db="EMBL/GenBank/DDBJ databases">
        <authorList>
            <consortium name="Science for Life Laboratories"/>
        </authorList>
    </citation>
    <scope>NUCLEOTIDE SEQUENCE</scope>
    <source>
        <strain evidence="13">MBLW1</strain>
    </source>
</reference>
<dbReference type="EC" id="2.7.13.3" evidence="2"/>
<sequence length="793" mass="89674">MRNLSSEDSPLFSPHAANSTDHSSDGNHPERLHPLLTNLPVGMWAMSVLCDPSHADNPDLTWSWKYEFVSPRMRQMLPAFTAAESEQVHWRYHQIPTEDRVWIRHTLERAMLSERVQMELEYRVIDDSGGFRWFQDRIEMIRRKDGIPESLVGITAEITQAKREQLEIRERENRLRRVFETNPNGILLLDPRGAITDCNTEAESILGQPREQLLGLNWNQLALRDRVTDSQSPQLLAVLEDSHPTQYGYEAQLIRPDGRIVDIAWNVATILGDRGEVTEVILTFQDWSNRYRADEALRASQERLRRIFESVADVVMIVDRDWRVSLANPAAEQLFGIPRVQLTQQNWRDLPWAPSAEHPAGGPMEMIARQVIGLGKTVTRVELALLRGNHRLTLSASFVPLHREQELIGMVVSATDITERVEAARIRQRSEERFRALVQGNSDGIWLCDADGLIQYASESTELLVGLPGFAQLGRRWSETVPLEKPAEWFELWGTLRTQPGIQQTIHVNLSRGIDDFRIWEVSIRNRLREPIVAAIVVHARDVTAERRLQEQLKQAQKMEAIGELASGLAHDFGNLLTVIQGELGELILDDVPTAWHRSITAAKIATELGTTLTKILLGLARRVPICVEPVVINPRIREVVFLLERVLRKTIRFELDLDENLGIIEADGMQIAQVVLNLCLNARDAMPKGGTIRIQTRNESIPTDGIPSREAPRDWVKVVVEDTGTGMSEATRAKIFEPFFTTKPSGKGTGLGLAIVSGIVKQHQGEIRCTSQEGVGTRFEIVLPRIRSEESE</sequence>
<organism evidence="13">
    <name type="scientific">Tuwongella immobilis</name>
    <dbReference type="NCBI Taxonomy" id="692036"/>
    <lineage>
        <taxon>Bacteria</taxon>
        <taxon>Pseudomonadati</taxon>
        <taxon>Planctomycetota</taxon>
        <taxon>Planctomycetia</taxon>
        <taxon>Gemmatales</taxon>
        <taxon>Gemmataceae</taxon>
        <taxon>Tuwongella</taxon>
    </lineage>
</organism>
<comment type="catalytic activity">
    <reaction evidence="1">
        <text>ATP + protein L-histidine = ADP + protein N-phospho-L-histidine.</text>
        <dbReference type="EC" id="2.7.13.3"/>
    </reaction>
</comment>
<dbReference type="InterPro" id="IPR001610">
    <property type="entry name" value="PAC"/>
</dbReference>
<evidence type="ECO:0000256" key="5">
    <source>
        <dbReference type="ARBA" id="ARBA00022741"/>
    </source>
</evidence>
<dbReference type="SMART" id="SM00086">
    <property type="entry name" value="PAC"/>
    <property type="match status" value="3"/>
</dbReference>
<feature type="domain" description="PAS" evidence="11">
    <location>
        <begin position="430"/>
        <end position="467"/>
    </location>
</feature>
<evidence type="ECO:0000259" key="12">
    <source>
        <dbReference type="PROSITE" id="PS50113"/>
    </source>
</evidence>
<keyword evidence="6 13" id="KW-0418">Kinase</keyword>
<evidence type="ECO:0000256" key="8">
    <source>
        <dbReference type="ARBA" id="ARBA00023012"/>
    </source>
</evidence>
<dbReference type="InterPro" id="IPR000700">
    <property type="entry name" value="PAS-assoc_C"/>
</dbReference>
<dbReference type="EMBL" id="LR593887">
    <property type="protein sequence ID" value="VTS04232.1"/>
    <property type="molecule type" value="Genomic_DNA"/>
</dbReference>
<evidence type="ECO:0000256" key="1">
    <source>
        <dbReference type="ARBA" id="ARBA00000085"/>
    </source>
</evidence>
<dbReference type="Pfam" id="PF08447">
    <property type="entry name" value="PAS_3"/>
    <property type="match status" value="1"/>
</dbReference>
<evidence type="ECO:0000256" key="4">
    <source>
        <dbReference type="ARBA" id="ARBA00022679"/>
    </source>
</evidence>
<dbReference type="CDD" id="cd00130">
    <property type="entry name" value="PAS"/>
    <property type="match status" value="2"/>
</dbReference>
<feature type="domain" description="Histidine kinase" evidence="10">
    <location>
        <begin position="568"/>
        <end position="788"/>
    </location>
</feature>
<dbReference type="SUPFAM" id="SSF55785">
    <property type="entry name" value="PYP-like sensor domain (PAS domain)"/>
    <property type="match status" value="4"/>
</dbReference>
<dbReference type="InParanoid" id="A0A6C2YP82"/>
<dbReference type="KEGG" id="tim:GMBLW1_05300"/>
<dbReference type="InterPro" id="IPR004358">
    <property type="entry name" value="Sig_transdc_His_kin-like_C"/>
</dbReference>
<feature type="domain" description="PAC" evidence="12">
    <location>
        <begin position="247"/>
        <end position="299"/>
    </location>
</feature>
<dbReference type="PROSITE" id="PS50112">
    <property type="entry name" value="PAS"/>
    <property type="match status" value="3"/>
</dbReference>
<dbReference type="InterPro" id="IPR003594">
    <property type="entry name" value="HATPase_dom"/>
</dbReference>
<feature type="domain" description="PAS" evidence="11">
    <location>
        <begin position="171"/>
        <end position="215"/>
    </location>
</feature>
<dbReference type="GO" id="GO:0006355">
    <property type="term" value="P:regulation of DNA-templated transcription"/>
    <property type="evidence" value="ECO:0007669"/>
    <property type="project" value="InterPro"/>
</dbReference>
<dbReference type="SMART" id="SM00091">
    <property type="entry name" value="PAS"/>
    <property type="match status" value="3"/>
</dbReference>
<dbReference type="Gene3D" id="3.30.450.20">
    <property type="entry name" value="PAS domain"/>
    <property type="match status" value="4"/>
</dbReference>
<proteinExistence type="predicted"/>
<dbReference type="AlphaFoldDB" id="A0A6C2YP82"/>
<keyword evidence="14" id="KW-1185">Reference proteome</keyword>
<dbReference type="Pfam" id="PF02518">
    <property type="entry name" value="HATPase_c"/>
    <property type="match status" value="1"/>
</dbReference>
<evidence type="ECO:0000259" key="10">
    <source>
        <dbReference type="PROSITE" id="PS50109"/>
    </source>
</evidence>
<dbReference type="InterPro" id="IPR013655">
    <property type="entry name" value="PAS_fold_3"/>
</dbReference>
<keyword evidence="8" id="KW-0902">Two-component regulatory system</keyword>
<dbReference type="PANTHER" id="PTHR43065:SF42">
    <property type="entry name" value="TWO-COMPONENT SENSOR PPRA"/>
    <property type="match status" value="1"/>
</dbReference>
<dbReference type="EMBL" id="LR586016">
    <property type="protein sequence ID" value="VIP03430.1"/>
    <property type="molecule type" value="Genomic_DNA"/>
</dbReference>
<evidence type="ECO:0000313" key="14">
    <source>
        <dbReference type="Proteomes" id="UP000464378"/>
    </source>
</evidence>
<dbReference type="InterPro" id="IPR005467">
    <property type="entry name" value="His_kinase_dom"/>
</dbReference>
<keyword evidence="4" id="KW-0808">Transferase</keyword>
<feature type="region of interest" description="Disordered" evidence="9">
    <location>
        <begin position="1"/>
        <end position="32"/>
    </location>
</feature>
<evidence type="ECO:0000259" key="11">
    <source>
        <dbReference type="PROSITE" id="PS50112"/>
    </source>
</evidence>
<dbReference type="PROSITE" id="PS50109">
    <property type="entry name" value="HIS_KIN"/>
    <property type="match status" value="1"/>
</dbReference>